<dbReference type="EMBL" id="CM000780">
    <property type="protein sequence ID" value="AQK54834.1"/>
    <property type="molecule type" value="Genomic_DNA"/>
</dbReference>
<gene>
    <name evidence="1" type="ORF">ZEAMMB73_Zm00001d051670</name>
</gene>
<protein>
    <submittedName>
        <fullName evidence="1">RPM1-interacting protein 4 (RIN4) family protein</fullName>
    </submittedName>
</protein>
<sequence>MVLLCLAQPHTILRKLTTEKWSIASLRLADRPRVNSPDTCQ</sequence>
<reference evidence="1" key="1">
    <citation type="submission" date="2015-12" db="EMBL/GenBank/DDBJ databases">
        <title>Update maize B73 reference genome by single molecule sequencing technologies.</title>
        <authorList>
            <consortium name="Maize Genome Sequencing Project"/>
            <person name="Ware D."/>
        </authorList>
    </citation>
    <scope>NUCLEOTIDE SEQUENCE</scope>
    <source>
        <tissue evidence="1">Seedling</tissue>
    </source>
</reference>
<organism evidence="1">
    <name type="scientific">Zea mays</name>
    <name type="common">Maize</name>
    <dbReference type="NCBI Taxonomy" id="4577"/>
    <lineage>
        <taxon>Eukaryota</taxon>
        <taxon>Viridiplantae</taxon>
        <taxon>Streptophyta</taxon>
        <taxon>Embryophyta</taxon>
        <taxon>Tracheophyta</taxon>
        <taxon>Spermatophyta</taxon>
        <taxon>Magnoliopsida</taxon>
        <taxon>Liliopsida</taxon>
        <taxon>Poales</taxon>
        <taxon>Poaceae</taxon>
        <taxon>PACMAD clade</taxon>
        <taxon>Panicoideae</taxon>
        <taxon>Andropogonodae</taxon>
        <taxon>Andropogoneae</taxon>
        <taxon>Tripsacinae</taxon>
        <taxon>Zea</taxon>
    </lineage>
</organism>
<name>A0A1D6Q8X0_MAIZE</name>
<proteinExistence type="predicted"/>
<accession>A0A1D6Q8X0</accession>
<evidence type="ECO:0000313" key="1">
    <source>
        <dbReference type="EMBL" id="AQK54834.1"/>
    </source>
</evidence>
<dbReference type="AlphaFoldDB" id="A0A1D6Q8X0"/>